<keyword evidence="13" id="KW-0732">Signal</keyword>
<evidence type="ECO:0000256" key="9">
    <source>
        <dbReference type="ARBA" id="ARBA00023136"/>
    </source>
</evidence>
<dbReference type="PROSITE" id="PS52016">
    <property type="entry name" value="TONB_DEPENDENT_REC_3"/>
    <property type="match status" value="1"/>
</dbReference>
<gene>
    <name evidence="16" type="ORF">EYC98_14095</name>
</gene>
<keyword evidence="7" id="KW-0406">Ion transport</keyword>
<feature type="signal peptide" evidence="13">
    <location>
        <begin position="1"/>
        <end position="27"/>
    </location>
</feature>
<evidence type="ECO:0000256" key="13">
    <source>
        <dbReference type="SAM" id="SignalP"/>
    </source>
</evidence>
<dbReference type="InterPro" id="IPR000531">
    <property type="entry name" value="Beta-barrel_TonB"/>
</dbReference>
<feature type="chain" id="PRO_5045213649" evidence="13">
    <location>
        <begin position="28"/>
        <end position="790"/>
    </location>
</feature>
<dbReference type="EMBL" id="SHNN01000002">
    <property type="protein sequence ID" value="MCX2981990.1"/>
    <property type="molecule type" value="Genomic_DNA"/>
</dbReference>
<reference evidence="16" key="1">
    <citation type="submission" date="2019-02" db="EMBL/GenBank/DDBJ databases">
        <authorList>
            <person name="Li S.-H."/>
        </authorList>
    </citation>
    <scope>NUCLEOTIDE SEQUENCE</scope>
    <source>
        <strain evidence="16">IMCC14734</strain>
    </source>
</reference>
<dbReference type="Gene3D" id="2.40.170.20">
    <property type="entry name" value="TonB-dependent receptor, beta-barrel domain"/>
    <property type="match status" value="1"/>
</dbReference>
<evidence type="ECO:0000256" key="3">
    <source>
        <dbReference type="ARBA" id="ARBA00022452"/>
    </source>
</evidence>
<organism evidence="16 17">
    <name type="scientific">Candidatus Litorirhabdus singularis</name>
    <dbReference type="NCBI Taxonomy" id="2518993"/>
    <lineage>
        <taxon>Bacteria</taxon>
        <taxon>Pseudomonadati</taxon>
        <taxon>Pseudomonadota</taxon>
        <taxon>Gammaproteobacteria</taxon>
        <taxon>Cellvibrionales</taxon>
        <taxon>Halieaceae</taxon>
        <taxon>Candidatus Litorirhabdus</taxon>
    </lineage>
</organism>
<dbReference type="SUPFAM" id="SSF56935">
    <property type="entry name" value="Porins"/>
    <property type="match status" value="1"/>
</dbReference>
<dbReference type="InterPro" id="IPR039426">
    <property type="entry name" value="TonB-dep_rcpt-like"/>
</dbReference>
<keyword evidence="2 11" id="KW-0813">Transport</keyword>
<evidence type="ECO:0000256" key="12">
    <source>
        <dbReference type="RuleBase" id="RU003357"/>
    </source>
</evidence>
<dbReference type="RefSeq" id="WP_279245983.1">
    <property type="nucleotide sequence ID" value="NZ_SHNN01000002.1"/>
</dbReference>
<name>A0ABT3TIF1_9GAMM</name>
<evidence type="ECO:0000256" key="5">
    <source>
        <dbReference type="ARBA" id="ARBA00022692"/>
    </source>
</evidence>
<dbReference type="PANTHER" id="PTHR32552:SF81">
    <property type="entry name" value="TONB-DEPENDENT OUTER MEMBRANE RECEPTOR"/>
    <property type="match status" value="1"/>
</dbReference>
<evidence type="ECO:0000259" key="14">
    <source>
        <dbReference type="Pfam" id="PF00593"/>
    </source>
</evidence>
<feature type="domain" description="TonB-dependent receptor plug" evidence="15">
    <location>
        <begin position="46"/>
        <end position="155"/>
    </location>
</feature>
<dbReference type="Pfam" id="PF00593">
    <property type="entry name" value="TonB_dep_Rec_b-barrel"/>
    <property type="match status" value="1"/>
</dbReference>
<keyword evidence="6" id="KW-0408">Iron</keyword>
<accession>A0ABT3TIF1</accession>
<comment type="similarity">
    <text evidence="11 12">Belongs to the TonB-dependent receptor family.</text>
</comment>
<keyword evidence="4" id="KW-0410">Iron transport</keyword>
<keyword evidence="8 12" id="KW-0798">TonB box</keyword>
<comment type="subcellular location">
    <subcellularLocation>
        <location evidence="1 11">Cell outer membrane</location>
        <topology evidence="1 11">Multi-pass membrane protein</topology>
    </subcellularLocation>
</comment>
<keyword evidence="5 11" id="KW-0812">Transmembrane</keyword>
<keyword evidence="3 11" id="KW-1134">Transmembrane beta strand</keyword>
<evidence type="ECO:0000256" key="7">
    <source>
        <dbReference type="ARBA" id="ARBA00023065"/>
    </source>
</evidence>
<keyword evidence="10 11" id="KW-0998">Cell outer membrane</keyword>
<dbReference type="PANTHER" id="PTHR32552">
    <property type="entry name" value="FERRICHROME IRON RECEPTOR-RELATED"/>
    <property type="match status" value="1"/>
</dbReference>
<evidence type="ECO:0000313" key="16">
    <source>
        <dbReference type="EMBL" id="MCX2981990.1"/>
    </source>
</evidence>
<protein>
    <submittedName>
        <fullName evidence="16">TonB-dependent receptor</fullName>
    </submittedName>
</protein>
<sequence>MPNSSYTFHKTLLASTIAATLSVPVLAQDMALEEIVVTAQKRSESLQDTPISIAAFSTEELSMMGVYEAGQVADYTPNLEISRQPASLDNYGYSIRGIGSGETNLLAENTVGLYLDGVYIARNTGATFDIVDLERIEVLRGPQGALYGRNTIGGAINLITVKPADEFGFQQKFTVGNRDFLRSNTTVDTGKLGDMFSAKITFNYNEKDGLVNNIVQGNKLGEQESKAGRIALRFTPTDNFTADYTYEKSERESNGSLGQLVHMRQQLGGIVTGGAITQQAFEFANQDRLNSLSTAFSPDKDTYSDIEMHALTLEWNLNDNMTIKSITAQREWDSGTTGTDFGSFQSDGATVLRADAFFNFTPVPAGEYVSTFRAERVSDNKQLTQEFQLIGDGFDQKLQYTVGAYYFEEESNEDNPQEFVLPMALLSGFVDPSTYGLDAVLSTPIFQYGAENESIALYGQFTWSFTDALDVTAGIRYTEDKKDAYLRNSNIGGGIPTANAEDEWDNTSGSLTVNYAWNDDIRTYATISQGYRSGGFAPRVSTAEDFQLGFDEETVTNYELGLKSEWMDSRLRVNAAMFYTEYEDAQVNSFKAGTGGASSVVDNAGELEITGLELEMTAILTEGLRLMLNYGYTDAEYKEFLTGRIDPVTAFPNPSSEADADGNEDVSDVAIVPRAPKHNGALILSYDFQPLSFGMLNARVEATYKDEMVFHPQQNLFDSTEEQTMINARLTLSEMEVLGGNLMLSAWGRNLTDEEYREWGIDFATLGGVIDSFKEKRSYGMDLVYRFGAN</sequence>
<evidence type="ECO:0000256" key="2">
    <source>
        <dbReference type="ARBA" id="ARBA00022448"/>
    </source>
</evidence>
<dbReference type="Pfam" id="PF07715">
    <property type="entry name" value="Plug"/>
    <property type="match status" value="1"/>
</dbReference>
<keyword evidence="16" id="KW-0675">Receptor</keyword>
<evidence type="ECO:0000256" key="1">
    <source>
        <dbReference type="ARBA" id="ARBA00004571"/>
    </source>
</evidence>
<dbReference type="CDD" id="cd01347">
    <property type="entry name" value="ligand_gated_channel"/>
    <property type="match status" value="1"/>
</dbReference>
<evidence type="ECO:0000256" key="4">
    <source>
        <dbReference type="ARBA" id="ARBA00022496"/>
    </source>
</evidence>
<evidence type="ECO:0000256" key="6">
    <source>
        <dbReference type="ARBA" id="ARBA00023004"/>
    </source>
</evidence>
<dbReference type="InterPro" id="IPR012910">
    <property type="entry name" value="Plug_dom"/>
</dbReference>
<evidence type="ECO:0000256" key="8">
    <source>
        <dbReference type="ARBA" id="ARBA00023077"/>
    </source>
</evidence>
<dbReference type="InterPro" id="IPR036942">
    <property type="entry name" value="Beta-barrel_TonB_sf"/>
</dbReference>
<feature type="domain" description="TonB-dependent receptor-like beta-barrel" evidence="14">
    <location>
        <begin position="284"/>
        <end position="751"/>
    </location>
</feature>
<evidence type="ECO:0000256" key="10">
    <source>
        <dbReference type="ARBA" id="ARBA00023237"/>
    </source>
</evidence>
<evidence type="ECO:0000313" key="17">
    <source>
        <dbReference type="Proteomes" id="UP001143362"/>
    </source>
</evidence>
<keyword evidence="17" id="KW-1185">Reference proteome</keyword>
<comment type="caution">
    <text evidence="16">The sequence shown here is derived from an EMBL/GenBank/DDBJ whole genome shotgun (WGS) entry which is preliminary data.</text>
</comment>
<evidence type="ECO:0000259" key="15">
    <source>
        <dbReference type="Pfam" id="PF07715"/>
    </source>
</evidence>
<dbReference type="Proteomes" id="UP001143362">
    <property type="component" value="Unassembled WGS sequence"/>
</dbReference>
<evidence type="ECO:0000256" key="11">
    <source>
        <dbReference type="PROSITE-ProRule" id="PRU01360"/>
    </source>
</evidence>
<keyword evidence="9 11" id="KW-0472">Membrane</keyword>
<proteinExistence type="inferred from homology"/>